<dbReference type="AlphaFoldDB" id="A0A2M9ASC5"/>
<name>A0A2M9ASC5_9BACT</name>
<accession>A0A2M9ASC5</accession>
<protein>
    <submittedName>
        <fullName evidence="1">Uncharacterized protein</fullName>
    </submittedName>
</protein>
<proteinExistence type="predicted"/>
<comment type="caution">
    <text evidence="1">The sequence shown here is derived from an EMBL/GenBank/DDBJ whole genome shotgun (WGS) entry which is preliminary data.</text>
</comment>
<keyword evidence="2" id="KW-1185">Reference proteome</keyword>
<dbReference type="EMBL" id="PGFA01000004">
    <property type="protein sequence ID" value="PJJ48600.1"/>
    <property type="molecule type" value="Genomic_DNA"/>
</dbReference>
<dbReference type="Proteomes" id="UP000228535">
    <property type="component" value="Unassembled WGS sequence"/>
</dbReference>
<organism evidence="1 2">
    <name type="scientific">Hymenobacter chitinivorans DSM 11115</name>
    <dbReference type="NCBI Taxonomy" id="1121954"/>
    <lineage>
        <taxon>Bacteria</taxon>
        <taxon>Pseudomonadati</taxon>
        <taxon>Bacteroidota</taxon>
        <taxon>Cytophagia</taxon>
        <taxon>Cytophagales</taxon>
        <taxon>Hymenobacteraceae</taxon>
        <taxon>Hymenobacter</taxon>
    </lineage>
</organism>
<evidence type="ECO:0000313" key="1">
    <source>
        <dbReference type="EMBL" id="PJJ48600.1"/>
    </source>
</evidence>
<reference evidence="1 2" key="1">
    <citation type="submission" date="2017-11" db="EMBL/GenBank/DDBJ databases">
        <title>Genomic Encyclopedia of Archaeal and Bacterial Type Strains, Phase II (KMG-II): From Individual Species to Whole Genera.</title>
        <authorList>
            <person name="Goeker M."/>
        </authorList>
    </citation>
    <scope>NUCLEOTIDE SEQUENCE [LARGE SCALE GENOMIC DNA]</scope>
    <source>
        <strain evidence="1 2">DSM 11115</strain>
    </source>
</reference>
<sequence length="53" mass="6264">MTLSRRVVALLTGLLLPLNSCFWGNENNEENVVGNFWIRMKADEQDYHLYYDN</sequence>
<gene>
    <name evidence="1" type="ORF">CLV45_4309</name>
</gene>
<evidence type="ECO:0000313" key="2">
    <source>
        <dbReference type="Proteomes" id="UP000228535"/>
    </source>
</evidence>